<feature type="domain" description="Acyl-CoA oxidase/dehydrogenase middle" evidence="19">
    <location>
        <begin position="248"/>
        <end position="297"/>
    </location>
</feature>
<evidence type="ECO:0000256" key="8">
    <source>
        <dbReference type="ARBA" id="ARBA00037895"/>
    </source>
</evidence>
<comment type="pathway">
    <text evidence="8">Amino-acid degradation; L-isoleucine degradation.</text>
</comment>
<comment type="catalytic activity">
    <reaction evidence="17">
        <text>(2S)-2-methylbutanoyl-CoA + oxidized [electron-transfer flavoprotein] + H(+) = (2E)-2-methylbut-2-enoyl-CoA + reduced [electron-transfer flavoprotein]</text>
        <dbReference type="Rhea" id="RHEA:48256"/>
        <dbReference type="Rhea" id="RHEA-COMP:10685"/>
        <dbReference type="Rhea" id="RHEA-COMP:10686"/>
        <dbReference type="ChEBI" id="CHEBI:15378"/>
        <dbReference type="ChEBI" id="CHEBI:57337"/>
        <dbReference type="ChEBI" id="CHEBI:57692"/>
        <dbReference type="ChEBI" id="CHEBI:58307"/>
        <dbReference type="ChEBI" id="CHEBI:88166"/>
    </reaction>
    <physiologicalReaction direction="left-to-right" evidence="17">
        <dbReference type="Rhea" id="RHEA:48257"/>
    </physiologicalReaction>
</comment>
<dbReference type="InterPro" id="IPR046373">
    <property type="entry name" value="Acyl-CoA_Oxase/DH_mid-dom_sf"/>
</dbReference>
<comment type="cofactor">
    <cofactor evidence="1">
        <name>FAD</name>
        <dbReference type="ChEBI" id="CHEBI:57692"/>
    </cofactor>
</comment>
<keyword evidence="6" id="KW-0560">Oxidoreductase</keyword>
<protein>
    <recommendedName>
        <fullName evidence="10">Short/branched chain specific acyl-CoA dehydrogenase, mitochondrial</fullName>
        <ecNumber evidence="9">1.3.8.5</ecNumber>
    </recommendedName>
    <alternativeName>
        <fullName evidence="12">2-methyl branched chain acyl-CoA dehydrogenase</fullName>
    </alternativeName>
    <alternativeName>
        <fullName evidence="11">2-methylbutyryl-coenzyme A dehydrogenase</fullName>
    </alternativeName>
</protein>
<comment type="catalytic activity">
    <reaction evidence="14">
        <text>valproyl-CoA + oxidized [electron-transfer flavoprotein] + H(+) = (2E)-2-propylpent-2-enoyl-CoA + reduced [electron-transfer flavoprotein]</text>
        <dbReference type="Rhea" id="RHEA:65344"/>
        <dbReference type="Rhea" id="RHEA-COMP:10685"/>
        <dbReference type="Rhea" id="RHEA-COMP:10686"/>
        <dbReference type="ChEBI" id="CHEBI:15378"/>
        <dbReference type="ChEBI" id="CHEBI:57692"/>
        <dbReference type="ChEBI" id="CHEBI:58307"/>
        <dbReference type="ChEBI" id="CHEBI:156457"/>
        <dbReference type="ChEBI" id="CHEBI:156458"/>
    </reaction>
    <physiologicalReaction direction="left-to-right" evidence="14">
        <dbReference type="Rhea" id="RHEA:65345"/>
    </physiologicalReaction>
</comment>
<dbReference type="WBParaSite" id="nRc.2.0.1.t14704-RA">
    <property type="protein sequence ID" value="nRc.2.0.1.t14704-RA"/>
    <property type="gene ID" value="nRc.2.0.1.g14704"/>
</dbReference>
<dbReference type="PANTHER" id="PTHR43884:SF1">
    <property type="entry name" value="SHORT_BRANCHED CHAIN SPECIFIC ACYL-COA DEHYDROGENASE, MITOCHONDRIAL"/>
    <property type="match status" value="1"/>
</dbReference>
<evidence type="ECO:0000256" key="9">
    <source>
        <dbReference type="ARBA" id="ARBA00039036"/>
    </source>
</evidence>
<keyword evidence="22" id="KW-1185">Reference proteome</keyword>
<evidence type="ECO:0000313" key="22">
    <source>
        <dbReference type="Proteomes" id="UP000887565"/>
    </source>
</evidence>
<keyword evidence="7" id="KW-0443">Lipid metabolism</keyword>
<comment type="catalytic activity">
    <reaction evidence="18">
        <text>2-methylpropanoyl-CoA + oxidized [electron-transfer flavoprotein] + H(+) = 2-methylpropenoyl-CoA + reduced [electron-transfer flavoprotein]</text>
        <dbReference type="Rhea" id="RHEA:44180"/>
        <dbReference type="Rhea" id="RHEA-COMP:10685"/>
        <dbReference type="Rhea" id="RHEA-COMP:10686"/>
        <dbReference type="ChEBI" id="CHEBI:15378"/>
        <dbReference type="ChEBI" id="CHEBI:57338"/>
        <dbReference type="ChEBI" id="CHEBI:57692"/>
        <dbReference type="ChEBI" id="CHEBI:58307"/>
        <dbReference type="ChEBI" id="CHEBI:62500"/>
    </reaction>
    <physiologicalReaction direction="left-to-right" evidence="18">
        <dbReference type="Rhea" id="RHEA:44181"/>
    </physiologicalReaction>
</comment>
<dbReference type="SUPFAM" id="SSF56645">
    <property type="entry name" value="Acyl-CoA dehydrogenase NM domain-like"/>
    <property type="match status" value="1"/>
</dbReference>
<reference evidence="23" key="1">
    <citation type="submission" date="2022-11" db="UniProtKB">
        <authorList>
            <consortium name="WormBaseParasite"/>
        </authorList>
    </citation>
    <scope>IDENTIFICATION</scope>
</reference>
<dbReference type="InterPro" id="IPR006089">
    <property type="entry name" value="Acyl-CoA_DH_CS"/>
</dbReference>
<evidence type="ECO:0000256" key="4">
    <source>
        <dbReference type="ARBA" id="ARBA00022827"/>
    </source>
</evidence>
<dbReference type="GO" id="GO:0050660">
    <property type="term" value="F:flavin adenine dinucleotide binding"/>
    <property type="evidence" value="ECO:0007669"/>
    <property type="project" value="InterPro"/>
</dbReference>
<dbReference type="Pfam" id="PF02771">
    <property type="entry name" value="Acyl-CoA_dh_N"/>
    <property type="match status" value="1"/>
</dbReference>
<evidence type="ECO:0000256" key="1">
    <source>
        <dbReference type="ARBA" id="ARBA00001974"/>
    </source>
</evidence>
<evidence type="ECO:0000256" key="18">
    <source>
        <dbReference type="ARBA" id="ARBA00051903"/>
    </source>
</evidence>
<dbReference type="FunFam" id="1.10.540.10:FF:000012">
    <property type="entry name" value="Acyl-CoA dehydrogenase short/branched chain"/>
    <property type="match status" value="1"/>
</dbReference>
<evidence type="ECO:0000256" key="11">
    <source>
        <dbReference type="ARBA" id="ARBA00041537"/>
    </source>
</evidence>
<sequence>MTNLPEKENQIINCDTAVIAKQLGEQFNWSNPKTSWAEFASRTLYEANWYKYSQLKHLCCALFNMLYYELGETNPFDPYWGISIRIEGPHINNCNNCGANNFGKILMKLRDKICHDANDASKLIRSLPLMYLSQEENLVKESVRKFSVDIIKPLVRQMDAESVMDERIIDGLFQNGFMAVEVPENYGGIGGSFFDVVTIVEELAKIDPSVSVCCDVHNTLVAPAILKWGSEEQKQRYLKRMTTDLVGSFCLSEADSGSDAFALKTIAKKNGENYIINGTKLWITNAEHAGVLIVFANVDPSQYFSDQKLFPLKFWKSVIPDPKKHVRPPDPMAPLYV</sequence>
<evidence type="ECO:0000256" key="13">
    <source>
        <dbReference type="ARBA" id="ARBA00048235"/>
    </source>
</evidence>
<dbReference type="Gene3D" id="2.40.110.10">
    <property type="entry name" value="Butyryl-CoA Dehydrogenase, subunit A, domain 2"/>
    <property type="match status" value="1"/>
</dbReference>
<evidence type="ECO:0000256" key="12">
    <source>
        <dbReference type="ARBA" id="ARBA00042821"/>
    </source>
</evidence>
<dbReference type="Gene3D" id="1.10.540.10">
    <property type="entry name" value="Acyl-CoA dehydrogenase/oxidase, N-terminal domain"/>
    <property type="match status" value="1"/>
</dbReference>
<keyword evidence="3" id="KW-0285">Flavoprotein</keyword>
<dbReference type="Pfam" id="PF02770">
    <property type="entry name" value="Acyl-CoA_dh_M"/>
    <property type="match status" value="1"/>
</dbReference>
<evidence type="ECO:0000256" key="3">
    <source>
        <dbReference type="ARBA" id="ARBA00022630"/>
    </source>
</evidence>
<dbReference type="InterPro" id="IPR009100">
    <property type="entry name" value="AcylCoA_DH/oxidase_NM_dom_sf"/>
</dbReference>
<keyword evidence="4" id="KW-0274">FAD</keyword>
<dbReference type="AlphaFoldDB" id="A0A915ILF3"/>
<feature type="domain" description="Acyl-CoA dehydrogenase/oxidase N-terminal" evidence="20">
    <location>
        <begin position="133"/>
        <end position="243"/>
    </location>
</feature>
<evidence type="ECO:0000256" key="17">
    <source>
        <dbReference type="ARBA" id="ARBA00049552"/>
    </source>
</evidence>
<dbReference type="GO" id="GO:0003853">
    <property type="term" value="F:short-chain 2-methyl fatty acyl-CoA dehydrogenase activity"/>
    <property type="evidence" value="ECO:0007669"/>
    <property type="project" value="UniProtKB-EC"/>
</dbReference>
<dbReference type="InterPro" id="IPR037238">
    <property type="entry name" value="YbiA-like_sf"/>
</dbReference>
<feature type="domain" description="NADAR" evidence="21">
    <location>
        <begin position="7"/>
        <end position="113"/>
    </location>
</feature>
<dbReference type="PROSITE" id="PS00072">
    <property type="entry name" value="ACYL_COA_DH_1"/>
    <property type="match status" value="1"/>
</dbReference>
<evidence type="ECO:0000256" key="14">
    <source>
        <dbReference type="ARBA" id="ARBA00048307"/>
    </source>
</evidence>
<comment type="pathway">
    <text evidence="2">Lipid metabolism.</text>
</comment>
<comment type="catalytic activity">
    <reaction evidence="15">
        <text>(2R)-2-methylbutanoyl-CoA + oxidized [electron-transfer flavoprotein] + H(+) = ethylacryloyl-CoA + reduced [electron-transfer flavoprotein]</text>
        <dbReference type="Rhea" id="RHEA:65296"/>
        <dbReference type="Rhea" id="RHEA-COMP:10685"/>
        <dbReference type="Rhea" id="RHEA-COMP:10686"/>
        <dbReference type="ChEBI" id="CHEBI:15378"/>
        <dbReference type="ChEBI" id="CHEBI:57692"/>
        <dbReference type="ChEBI" id="CHEBI:58307"/>
        <dbReference type="ChEBI" id="CHEBI:156439"/>
        <dbReference type="ChEBI" id="CHEBI:156440"/>
    </reaction>
    <physiologicalReaction direction="left-to-right" evidence="15">
        <dbReference type="Rhea" id="RHEA:65297"/>
    </physiologicalReaction>
</comment>
<evidence type="ECO:0000256" key="6">
    <source>
        <dbReference type="ARBA" id="ARBA00023002"/>
    </source>
</evidence>
<dbReference type="InterPro" id="IPR013786">
    <property type="entry name" value="AcylCoA_DH/ox_N"/>
</dbReference>
<keyword evidence="5" id="KW-0276">Fatty acid metabolism</keyword>
<dbReference type="CDD" id="cd15457">
    <property type="entry name" value="NADAR"/>
    <property type="match status" value="1"/>
</dbReference>
<evidence type="ECO:0000256" key="7">
    <source>
        <dbReference type="ARBA" id="ARBA00023098"/>
    </source>
</evidence>
<dbReference type="GO" id="GO:0005739">
    <property type="term" value="C:mitochondrion"/>
    <property type="evidence" value="ECO:0007669"/>
    <property type="project" value="TreeGrafter"/>
</dbReference>
<evidence type="ECO:0000256" key="5">
    <source>
        <dbReference type="ARBA" id="ARBA00022832"/>
    </source>
</evidence>
<dbReference type="Pfam" id="PF08719">
    <property type="entry name" value="NADAR"/>
    <property type="match status" value="1"/>
</dbReference>
<evidence type="ECO:0000256" key="15">
    <source>
        <dbReference type="ARBA" id="ARBA00048592"/>
    </source>
</evidence>
<evidence type="ECO:0000313" key="23">
    <source>
        <dbReference type="WBParaSite" id="nRc.2.0.1.t14704-RA"/>
    </source>
</evidence>
<comment type="catalytic activity">
    <reaction evidence="13">
        <text>2-methylbutanoyl-CoA + oxidized [electron-transfer flavoprotein] + H(+) = (2E)-2-methylbut-2-enoyl-CoA + reduced [electron-transfer flavoprotein]</text>
        <dbReference type="Rhea" id="RHEA:43780"/>
        <dbReference type="Rhea" id="RHEA-COMP:10685"/>
        <dbReference type="Rhea" id="RHEA-COMP:10686"/>
        <dbReference type="ChEBI" id="CHEBI:15378"/>
        <dbReference type="ChEBI" id="CHEBI:57336"/>
        <dbReference type="ChEBI" id="CHEBI:57337"/>
        <dbReference type="ChEBI" id="CHEBI:57692"/>
        <dbReference type="ChEBI" id="CHEBI:58307"/>
        <dbReference type="EC" id="1.3.8.5"/>
    </reaction>
    <physiologicalReaction direction="left-to-right" evidence="13">
        <dbReference type="Rhea" id="RHEA:43781"/>
    </physiologicalReaction>
</comment>
<dbReference type="InterPro" id="IPR012816">
    <property type="entry name" value="NADAR"/>
</dbReference>
<evidence type="ECO:0000256" key="16">
    <source>
        <dbReference type="ARBA" id="ARBA00049096"/>
    </source>
</evidence>
<dbReference type="SUPFAM" id="SSF143990">
    <property type="entry name" value="YbiA-like"/>
    <property type="match status" value="1"/>
</dbReference>
<evidence type="ECO:0000259" key="20">
    <source>
        <dbReference type="Pfam" id="PF02771"/>
    </source>
</evidence>
<dbReference type="PANTHER" id="PTHR43884">
    <property type="entry name" value="ACYL-COA DEHYDROGENASE"/>
    <property type="match status" value="1"/>
</dbReference>
<evidence type="ECO:0000256" key="10">
    <source>
        <dbReference type="ARBA" id="ARBA00039850"/>
    </source>
</evidence>
<dbReference type="InterPro" id="IPR006091">
    <property type="entry name" value="Acyl-CoA_Oxase/DH_mid-dom"/>
</dbReference>
<dbReference type="EC" id="1.3.8.5" evidence="9"/>
<evidence type="ECO:0000259" key="21">
    <source>
        <dbReference type="Pfam" id="PF08719"/>
    </source>
</evidence>
<dbReference type="InterPro" id="IPR037069">
    <property type="entry name" value="AcylCoA_DH/ox_N_sf"/>
</dbReference>
<accession>A0A915ILF3</accession>
<proteinExistence type="predicted"/>
<evidence type="ECO:0000256" key="2">
    <source>
        <dbReference type="ARBA" id="ARBA00005189"/>
    </source>
</evidence>
<evidence type="ECO:0000259" key="19">
    <source>
        <dbReference type="Pfam" id="PF02770"/>
    </source>
</evidence>
<dbReference type="Gene3D" id="1.10.357.40">
    <property type="entry name" value="YbiA-like"/>
    <property type="match status" value="1"/>
</dbReference>
<organism evidence="22 23">
    <name type="scientific">Romanomermis culicivorax</name>
    <name type="common">Nematode worm</name>
    <dbReference type="NCBI Taxonomy" id="13658"/>
    <lineage>
        <taxon>Eukaryota</taxon>
        <taxon>Metazoa</taxon>
        <taxon>Ecdysozoa</taxon>
        <taxon>Nematoda</taxon>
        <taxon>Enoplea</taxon>
        <taxon>Dorylaimia</taxon>
        <taxon>Mermithida</taxon>
        <taxon>Mermithoidea</taxon>
        <taxon>Mermithidae</taxon>
        <taxon>Romanomermis</taxon>
    </lineage>
</organism>
<comment type="catalytic activity">
    <reaction evidence="16">
        <text>butanoyl-CoA + oxidized [electron-transfer flavoprotein] + H(+) = (2E)-butenoyl-CoA + reduced [electron-transfer flavoprotein]</text>
        <dbReference type="Rhea" id="RHEA:24004"/>
        <dbReference type="Rhea" id="RHEA-COMP:10685"/>
        <dbReference type="Rhea" id="RHEA-COMP:10686"/>
        <dbReference type="ChEBI" id="CHEBI:15378"/>
        <dbReference type="ChEBI" id="CHEBI:57332"/>
        <dbReference type="ChEBI" id="CHEBI:57371"/>
        <dbReference type="ChEBI" id="CHEBI:57692"/>
        <dbReference type="ChEBI" id="CHEBI:58307"/>
    </reaction>
    <physiologicalReaction direction="left-to-right" evidence="16">
        <dbReference type="Rhea" id="RHEA:24005"/>
    </physiologicalReaction>
</comment>
<name>A0A915ILF3_ROMCU</name>
<dbReference type="Proteomes" id="UP000887565">
    <property type="component" value="Unplaced"/>
</dbReference>
<dbReference type="GO" id="GO:0006631">
    <property type="term" value="P:fatty acid metabolic process"/>
    <property type="evidence" value="ECO:0007669"/>
    <property type="project" value="UniProtKB-KW"/>
</dbReference>